<dbReference type="HAMAP" id="MF_00508">
    <property type="entry name" value="Ribosomal_uS10"/>
    <property type="match status" value="1"/>
</dbReference>
<dbReference type="RefSeq" id="WP_091975809.1">
    <property type="nucleotide sequence ID" value="NZ_CAUWDX010000003.1"/>
</dbReference>
<gene>
    <name evidence="4" type="primary">rpsJ</name>
    <name evidence="6" type="ORF">SAMN05216454_1111</name>
</gene>
<dbReference type="Proteomes" id="UP000199512">
    <property type="component" value="Unassembled WGS sequence"/>
</dbReference>
<dbReference type="InterPro" id="IPR018268">
    <property type="entry name" value="Ribosomal_uS10_CS"/>
</dbReference>
<keyword evidence="7" id="KW-1185">Reference proteome</keyword>
<accession>A0A1H8J498</accession>
<evidence type="ECO:0000256" key="1">
    <source>
        <dbReference type="ARBA" id="ARBA00007102"/>
    </source>
</evidence>
<dbReference type="GO" id="GO:0000049">
    <property type="term" value="F:tRNA binding"/>
    <property type="evidence" value="ECO:0007669"/>
    <property type="project" value="UniProtKB-UniRule"/>
</dbReference>
<sequence>MAKNEKIRIRLKSYDHKLLDYSATRIVETAKKAGSQVSGPIPLPTEKKVVTILRAVHKYKDSREQFEIRTHKRLIDIANPTPKTVDSLMKLDLPAGVDIEIKL</sequence>
<dbReference type="SMART" id="SM01403">
    <property type="entry name" value="Ribosomal_S10"/>
    <property type="match status" value="1"/>
</dbReference>
<dbReference type="PRINTS" id="PR00971">
    <property type="entry name" value="RIBOSOMALS10"/>
</dbReference>
<evidence type="ECO:0000256" key="4">
    <source>
        <dbReference type="HAMAP-Rule" id="MF_00508"/>
    </source>
</evidence>
<dbReference type="GO" id="GO:1990904">
    <property type="term" value="C:ribonucleoprotein complex"/>
    <property type="evidence" value="ECO:0007669"/>
    <property type="project" value="UniProtKB-KW"/>
</dbReference>
<evidence type="ECO:0000313" key="6">
    <source>
        <dbReference type="EMBL" id="SEN75275.1"/>
    </source>
</evidence>
<feature type="domain" description="Small ribosomal subunit protein uS10" evidence="5">
    <location>
        <begin position="8"/>
        <end position="102"/>
    </location>
</feature>
<dbReference type="SUPFAM" id="SSF54999">
    <property type="entry name" value="Ribosomal protein S10"/>
    <property type="match status" value="1"/>
</dbReference>
<dbReference type="EMBL" id="FODF01000011">
    <property type="protein sequence ID" value="SEN75275.1"/>
    <property type="molecule type" value="Genomic_DNA"/>
</dbReference>
<dbReference type="GO" id="GO:0006412">
    <property type="term" value="P:translation"/>
    <property type="evidence" value="ECO:0007669"/>
    <property type="project" value="UniProtKB-UniRule"/>
</dbReference>
<dbReference type="STRING" id="215200.SAMN05216454_1111"/>
<reference evidence="6 7" key="1">
    <citation type="submission" date="2016-10" db="EMBL/GenBank/DDBJ databases">
        <authorList>
            <person name="de Groot N.N."/>
        </authorList>
    </citation>
    <scope>NUCLEOTIDE SEQUENCE [LARGE SCALE GENOMIC DNA]</scope>
    <source>
        <strain evidence="6 7">Calf135</strain>
    </source>
</reference>
<keyword evidence="3 4" id="KW-0687">Ribonucleoprotein</keyword>
<dbReference type="FunFam" id="3.30.70.600:FF:000001">
    <property type="entry name" value="30S ribosomal protein S10"/>
    <property type="match status" value="1"/>
</dbReference>
<name>A0A1H8J498_9FIRM</name>
<dbReference type="NCBIfam" id="NF001861">
    <property type="entry name" value="PRK00596.1"/>
    <property type="match status" value="1"/>
</dbReference>
<dbReference type="GO" id="GO:0003735">
    <property type="term" value="F:structural constituent of ribosome"/>
    <property type="evidence" value="ECO:0007669"/>
    <property type="project" value="InterPro"/>
</dbReference>
<dbReference type="GO" id="GO:0005840">
    <property type="term" value="C:ribosome"/>
    <property type="evidence" value="ECO:0007669"/>
    <property type="project" value="UniProtKB-KW"/>
</dbReference>
<keyword evidence="2 4" id="KW-0689">Ribosomal protein</keyword>
<dbReference type="Gene3D" id="3.30.70.600">
    <property type="entry name" value="Ribosomal protein S10 domain"/>
    <property type="match status" value="1"/>
</dbReference>
<organism evidence="6 7">
    <name type="scientific">Peptostreptococcus russellii</name>
    <dbReference type="NCBI Taxonomy" id="215200"/>
    <lineage>
        <taxon>Bacteria</taxon>
        <taxon>Bacillati</taxon>
        <taxon>Bacillota</taxon>
        <taxon>Clostridia</taxon>
        <taxon>Peptostreptococcales</taxon>
        <taxon>Peptostreptococcaceae</taxon>
        <taxon>Peptostreptococcus</taxon>
    </lineage>
</organism>
<dbReference type="InterPro" id="IPR036838">
    <property type="entry name" value="Ribosomal_uS10_dom_sf"/>
</dbReference>
<dbReference type="OrthoDB" id="9804464at2"/>
<evidence type="ECO:0000313" key="7">
    <source>
        <dbReference type="Proteomes" id="UP000199512"/>
    </source>
</evidence>
<dbReference type="AlphaFoldDB" id="A0A1H8J498"/>
<evidence type="ECO:0000256" key="2">
    <source>
        <dbReference type="ARBA" id="ARBA00022980"/>
    </source>
</evidence>
<evidence type="ECO:0000259" key="5">
    <source>
        <dbReference type="SMART" id="SM01403"/>
    </source>
</evidence>
<dbReference type="PROSITE" id="PS00361">
    <property type="entry name" value="RIBOSOMAL_S10"/>
    <property type="match status" value="1"/>
</dbReference>
<protein>
    <recommendedName>
        <fullName evidence="4">Small ribosomal subunit protein uS10</fullName>
    </recommendedName>
</protein>
<dbReference type="InterPro" id="IPR027486">
    <property type="entry name" value="Ribosomal_uS10_dom"/>
</dbReference>
<comment type="function">
    <text evidence="4">Involved in the binding of tRNA to the ribosomes.</text>
</comment>
<dbReference type="PANTHER" id="PTHR11700">
    <property type="entry name" value="30S RIBOSOMAL PROTEIN S10 FAMILY MEMBER"/>
    <property type="match status" value="1"/>
</dbReference>
<comment type="subunit">
    <text evidence="4">Part of the 30S ribosomal subunit.</text>
</comment>
<evidence type="ECO:0000256" key="3">
    <source>
        <dbReference type="ARBA" id="ARBA00023274"/>
    </source>
</evidence>
<comment type="similarity">
    <text evidence="1 4">Belongs to the universal ribosomal protein uS10 family.</text>
</comment>
<dbReference type="Pfam" id="PF00338">
    <property type="entry name" value="Ribosomal_S10"/>
    <property type="match status" value="1"/>
</dbReference>
<dbReference type="InterPro" id="IPR001848">
    <property type="entry name" value="Ribosomal_uS10"/>
</dbReference>
<proteinExistence type="inferred from homology"/>
<dbReference type="NCBIfam" id="TIGR01049">
    <property type="entry name" value="rpsJ_bact"/>
    <property type="match status" value="1"/>
</dbReference>